<feature type="domain" description="GP-PDE" evidence="1">
    <location>
        <begin position="17"/>
        <end position="253"/>
    </location>
</feature>
<protein>
    <submittedName>
        <fullName evidence="2">Glycerophosphodiester phosphodiesterase</fullName>
    </submittedName>
</protein>
<name>A0A6N6VHA2_9HYPH</name>
<dbReference type="GO" id="GO:0006629">
    <property type="term" value="P:lipid metabolic process"/>
    <property type="evidence" value="ECO:0007669"/>
    <property type="project" value="InterPro"/>
</dbReference>
<proteinExistence type="predicted"/>
<keyword evidence="3" id="KW-1185">Reference proteome</keyword>
<gene>
    <name evidence="2" type="ORF">F2P47_08980</name>
</gene>
<dbReference type="SUPFAM" id="SSF51695">
    <property type="entry name" value="PLC-like phosphodiesterases"/>
    <property type="match status" value="1"/>
</dbReference>
<dbReference type="Pfam" id="PF03009">
    <property type="entry name" value="GDPD"/>
    <property type="match status" value="1"/>
</dbReference>
<organism evidence="2 3">
    <name type="scientific">Parvibaculum sedimenti</name>
    <dbReference type="NCBI Taxonomy" id="2608632"/>
    <lineage>
        <taxon>Bacteria</taxon>
        <taxon>Pseudomonadati</taxon>
        <taxon>Pseudomonadota</taxon>
        <taxon>Alphaproteobacteria</taxon>
        <taxon>Hyphomicrobiales</taxon>
        <taxon>Parvibaculaceae</taxon>
        <taxon>Parvibaculum</taxon>
    </lineage>
</organism>
<dbReference type="PROSITE" id="PS51704">
    <property type="entry name" value="GP_PDE"/>
    <property type="match status" value="1"/>
</dbReference>
<dbReference type="CDD" id="cd08561">
    <property type="entry name" value="GDPD_cytoplasmic_ScUgpQ2_like"/>
    <property type="match status" value="1"/>
</dbReference>
<evidence type="ECO:0000259" key="1">
    <source>
        <dbReference type="PROSITE" id="PS51704"/>
    </source>
</evidence>
<evidence type="ECO:0000313" key="3">
    <source>
        <dbReference type="Proteomes" id="UP000468901"/>
    </source>
</evidence>
<dbReference type="Gene3D" id="3.20.20.190">
    <property type="entry name" value="Phosphatidylinositol (PI) phosphodiesterase"/>
    <property type="match status" value="1"/>
</dbReference>
<dbReference type="PANTHER" id="PTHR43805">
    <property type="entry name" value="GLYCEROPHOSPHORYL DIESTER PHOSPHODIESTERASE"/>
    <property type="match status" value="1"/>
</dbReference>
<evidence type="ECO:0000313" key="2">
    <source>
        <dbReference type="EMBL" id="KAB7740131.1"/>
    </source>
</evidence>
<sequence>MATRRPAGFPYLEHDGVLAFAHRGGAGDWPENTMPAFQAAVDLGYRYVETDVHATRDGVLLAFHDDELDRVTDCSGTIAEMDYADVAKARVGGREPIPRLEELLLAWPELRLNIDPKRDNAVAPLVRALKASGVVDRVCVTSFSGARIQAVREALGPRLCTGLARMETLRLRLSSWSGGAGFLWGGFAGGCAQIPVSNHGIPLADEALIARAHELGLQVHVWTIDEPAEMNRLIDLGVDGLMTDRSAVLKAVLVERGLWTS</sequence>
<dbReference type="GO" id="GO:0008081">
    <property type="term" value="F:phosphoric diester hydrolase activity"/>
    <property type="evidence" value="ECO:0007669"/>
    <property type="project" value="InterPro"/>
</dbReference>
<accession>A0A6N6VHA2</accession>
<dbReference type="InterPro" id="IPR030395">
    <property type="entry name" value="GP_PDE_dom"/>
</dbReference>
<comment type="caution">
    <text evidence="2">The sequence shown here is derived from an EMBL/GenBank/DDBJ whole genome shotgun (WGS) entry which is preliminary data.</text>
</comment>
<dbReference type="AlphaFoldDB" id="A0A6N6VHA2"/>
<dbReference type="InterPro" id="IPR017946">
    <property type="entry name" value="PLC-like_Pdiesterase_TIM-brl"/>
</dbReference>
<reference evidence="2 3" key="1">
    <citation type="submission" date="2019-09" db="EMBL/GenBank/DDBJ databases">
        <title>Parvibaculum sedimenti sp. nov., isolated from sediment.</title>
        <authorList>
            <person name="Wang Y."/>
        </authorList>
    </citation>
    <scope>NUCLEOTIDE SEQUENCE [LARGE SCALE GENOMIC DNA]</scope>
    <source>
        <strain evidence="2 3">HXT-9</strain>
    </source>
</reference>
<dbReference type="PANTHER" id="PTHR43805:SF1">
    <property type="entry name" value="GP-PDE DOMAIN-CONTAINING PROTEIN"/>
    <property type="match status" value="1"/>
</dbReference>
<dbReference type="EMBL" id="WESC01000007">
    <property type="protein sequence ID" value="KAB7740131.1"/>
    <property type="molecule type" value="Genomic_DNA"/>
</dbReference>
<dbReference type="Proteomes" id="UP000468901">
    <property type="component" value="Unassembled WGS sequence"/>
</dbReference>
<dbReference type="RefSeq" id="WP_152216017.1">
    <property type="nucleotide sequence ID" value="NZ_JBAQYD010000149.1"/>
</dbReference>